<dbReference type="InterPro" id="IPR011009">
    <property type="entry name" value="Kinase-like_dom_sf"/>
</dbReference>
<evidence type="ECO:0000259" key="8">
    <source>
        <dbReference type="PROSITE" id="PS50011"/>
    </source>
</evidence>
<comment type="subcellular location">
    <subcellularLocation>
        <location evidence="1">Membrane</location>
    </subcellularLocation>
</comment>
<feature type="region of interest" description="Disordered" evidence="7">
    <location>
        <begin position="1"/>
        <end position="56"/>
    </location>
</feature>
<evidence type="ECO:0000313" key="9">
    <source>
        <dbReference type="EMBL" id="MQL80067.1"/>
    </source>
</evidence>
<organism evidence="9 10">
    <name type="scientific">Colocasia esculenta</name>
    <name type="common">Wild taro</name>
    <name type="synonym">Arum esculentum</name>
    <dbReference type="NCBI Taxonomy" id="4460"/>
    <lineage>
        <taxon>Eukaryota</taxon>
        <taxon>Viridiplantae</taxon>
        <taxon>Streptophyta</taxon>
        <taxon>Embryophyta</taxon>
        <taxon>Tracheophyta</taxon>
        <taxon>Spermatophyta</taxon>
        <taxon>Magnoliopsida</taxon>
        <taxon>Liliopsida</taxon>
        <taxon>Araceae</taxon>
        <taxon>Aroideae</taxon>
        <taxon>Colocasieae</taxon>
        <taxon>Colocasia</taxon>
    </lineage>
</organism>
<proteinExistence type="predicted"/>
<reference evidence="9" key="1">
    <citation type="submission" date="2017-07" db="EMBL/GenBank/DDBJ databases">
        <title>Taro Niue Genome Assembly and Annotation.</title>
        <authorList>
            <person name="Atibalentja N."/>
            <person name="Keating K."/>
            <person name="Fields C.J."/>
        </authorList>
    </citation>
    <scope>NUCLEOTIDE SEQUENCE</scope>
    <source>
        <strain evidence="9">Niue_2</strain>
        <tissue evidence="9">Leaf</tissue>
    </source>
</reference>
<dbReference type="InterPro" id="IPR000719">
    <property type="entry name" value="Prot_kinase_dom"/>
</dbReference>
<dbReference type="Proteomes" id="UP000652761">
    <property type="component" value="Unassembled WGS sequence"/>
</dbReference>
<dbReference type="PANTHER" id="PTHR24359">
    <property type="entry name" value="SERINE/THREONINE-PROTEIN KINASE SBK1"/>
    <property type="match status" value="1"/>
</dbReference>
<dbReference type="FunFam" id="1.10.510.10:FF:000988">
    <property type="entry name" value="Leucine-rich repeat protein kinase family protein"/>
    <property type="match status" value="1"/>
</dbReference>
<dbReference type="InterPro" id="IPR055164">
    <property type="entry name" value="EDR1/CTR1/ARMC3-like_pept-like"/>
</dbReference>
<gene>
    <name evidence="9" type="ORF">Taro_012525</name>
</gene>
<dbReference type="SMART" id="SM00365">
    <property type="entry name" value="LRR_SD22"/>
    <property type="match status" value="2"/>
</dbReference>
<dbReference type="InterPro" id="IPR008271">
    <property type="entry name" value="Ser/Thr_kinase_AS"/>
</dbReference>
<dbReference type="OrthoDB" id="1394818at2759"/>
<feature type="domain" description="Protein kinase" evidence="8">
    <location>
        <begin position="877"/>
        <end position="1199"/>
    </location>
</feature>
<dbReference type="GO" id="GO:0016020">
    <property type="term" value="C:membrane"/>
    <property type="evidence" value="ECO:0007669"/>
    <property type="project" value="UniProtKB-SubCell"/>
</dbReference>
<dbReference type="GO" id="GO:0005524">
    <property type="term" value="F:ATP binding"/>
    <property type="evidence" value="ECO:0007669"/>
    <property type="project" value="InterPro"/>
</dbReference>
<keyword evidence="6" id="KW-0472">Membrane</keyword>
<dbReference type="PROSITE" id="PS50011">
    <property type="entry name" value="PROTEIN_KINASE_DOM"/>
    <property type="match status" value="1"/>
</dbReference>
<keyword evidence="10" id="KW-1185">Reference proteome</keyword>
<dbReference type="Pfam" id="PF14381">
    <property type="entry name" value="EDR1_CTR1_ARMC3_pept"/>
    <property type="match status" value="1"/>
</dbReference>
<dbReference type="EMBL" id="NMUH01000489">
    <property type="protein sequence ID" value="MQL80067.1"/>
    <property type="molecule type" value="Genomic_DNA"/>
</dbReference>
<dbReference type="InterPro" id="IPR001611">
    <property type="entry name" value="Leu-rich_rpt"/>
</dbReference>
<comment type="caution">
    <text evidence="9">The sequence shown here is derived from an EMBL/GenBank/DDBJ whole genome shotgun (WGS) entry which is preliminary data.</text>
</comment>
<dbReference type="InterPro" id="IPR032675">
    <property type="entry name" value="LRR_dom_sf"/>
</dbReference>
<keyword evidence="3" id="KW-0812">Transmembrane</keyword>
<dbReference type="PANTHER" id="PTHR24359:SF1">
    <property type="entry name" value="INHIBITOR OF NUCLEAR FACTOR KAPPA-B KINASE EPSILON SUBUNIT HOMOLOG 1-RELATED"/>
    <property type="match status" value="1"/>
</dbReference>
<keyword evidence="5" id="KW-1133">Transmembrane helix</keyword>
<dbReference type="PRINTS" id="PR00019">
    <property type="entry name" value="LEURICHRPT"/>
</dbReference>
<dbReference type="InterPro" id="IPR003591">
    <property type="entry name" value="Leu-rich_rpt_typical-subtyp"/>
</dbReference>
<dbReference type="Gene3D" id="1.10.510.10">
    <property type="entry name" value="Transferase(Phosphotransferase) domain 1"/>
    <property type="match status" value="1"/>
</dbReference>
<keyword evidence="4" id="KW-0677">Repeat</keyword>
<evidence type="ECO:0000256" key="3">
    <source>
        <dbReference type="ARBA" id="ARBA00022692"/>
    </source>
</evidence>
<feature type="compositionally biased region" description="Acidic residues" evidence="7">
    <location>
        <begin position="36"/>
        <end position="51"/>
    </location>
</feature>
<name>A0A843UD09_COLES</name>
<accession>A0A843UD09</accession>
<feature type="compositionally biased region" description="Gly residues" evidence="7">
    <location>
        <begin position="26"/>
        <end position="35"/>
    </location>
</feature>
<evidence type="ECO:0000256" key="6">
    <source>
        <dbReference type="ARBA" id="ARBA00023136"/>
    </source>
</evidence>
<dbReference type="SUPFAM" id="SSF56112">
    <property type="entry name" value="Protein kinase-like (PK-like)"/>
    <property type="match status" value="1"/>
</dbReference>
<dbReference type="AlphaFoldDB" id="A0A843UD09"/>
<evidence type="ECO:0000256" key="7">
    <source>
        <dbReference type="SAM" id="MobiDB-lite"/>
    </source>
</evidence>
<dbReference type="GO" id="GO:0004674">
    <property type="term" value="F:protein serine/threonine kinase activity"/>
    <property type="evidence" value="ECO:0007669"/>
    <property type="project" value="TreeGrafter"/>
</dbReference>
<dbReference type="Gene3D" id="3.80.10.10">
    <property type="entry name" value="Ribonuclease Inhibitor"/>
    <property type="match status" value="1"/>
</dbReference>
<evidence type="ECO:0000313" key="10">
    <source>
        <dbReference type="Proteomes" id="UP000652761"/>
    </source>
</evidence>
<protein>
    <recommendedName>
        <fullName evidence="8">Protein kinase domain-containing protein</fullName>
    </recommendedName>
</protein>
<dbReference type="PROSITE" id="PS00108">
    <property type="entry name" value="PROTEIN_KINASE_ST"/>
    <property type="match status" value="1"/>
</dbReference>
<dbReference type="Pfam" id="PF00069">
    <property type="entry name" value="Pkinase"/>
    <property type="match status" value="1"/>
</dbReference>
<dbReference type="SMART" id="SM00369">
    <property type="entry name" value="LRR_TYP"/>
    <property type="match status" value="4"/>
</dbReference>
<evidence type="ECO:0000256" key="5">
    <source>
        <dbReference type="ARBA" id="ARBA00022989"/>
    </source>
</evidence>
<dbReference type="SUPFAM" id="SSF52058">
    <property type="entry name" value="L domain-like"/>
    <property type="match status" value="1"/>
</dbReference>
<sequence>MEKELLSDGEEAVVYADESPPPTGDVAGGGGGNGGGDDEDDEEEDEDEEAAAVEGDVSGKKLEMPLLELSSPLCSPGGEMRLGALYVFNNAFSLVPRSIGRLNRLKILKFFGNEIDVLPPEAGDLVELERLQVKVAWPGLSSIPLGKLQSLKELELCNVPTRASAFSVLTDIARLSCLRKLSVCYLSIRYVPPEIGRLKNLEELDLSFNKLKSLPNNLSELSALRALSVASNKLVNLPSGLSSLPRLENLDLSNNRLTSLASLELSSMRTLQYLNLQYNKLDRDFQVPSWIRCILEENGNDTCEESESESSVPSGELSGAATCQMGMSCSCHAKRTRMKCIPEEAGEDTSEESKTTVVCRELSDVAIRQMGLSYSQCSSSTLPSEAPCFGTCNATKRTRKKWKRWNYFQQIARLERLNHSRKCRSPSRTLKFSEPSKLCDLSSSEKGCMEIYSDNNREIQPQSLLESSSLSEKLPVSEDLNGESLDFIGDNDSLVLPKCADDDKIDSHVTKSGDGSSCITSDCAGLHGFSDGEAEVASPSPSATGLLKLKVHDDGSAAEESKNYVNSKRHYDDDLDNVDLDNPKRKCHRAFGGCSCLSCKYSIESFCGIDDHLPDGFYDAGRDRRCLPLCNYEQILCLDSREVILLDREKDEELDAILLTAKRLLSMLKRPNNFGEEAEFVVDDLHRASMLALFVSDCFGGSDRSCSVLRMRHSVLGSCEQRPFVCTCSTGNNYNFKERPDQIYGLMGNINFTDLCDKSLRLTKESRKSVIVPIGAVRFGVCRHRAVLMKYLCDRAEPPIPCELVRGYLDFMPHAWNTVLIRQGCSWIRMIVDACYPTDIREETDPEYFCRYIPLSRVYVVQQNAISPGIGCSFPSLSPFPKSGKASAAPVKRFKFGTLTVAAKVRNLETSAASEQDIKIFEYTFLGEVRMLGALRKHKCIVEIYGHHLSSTWVTAVEGKKDHRVLQSSIIMECIEGGSLKNYLSKLSERSEKHVPLNLALYIARDVACALAEVHSKHIIHRDIKSENILIDLDSGTNDGAPLVKLCDFDRAVPLHSFLHSCCIAHLGIHPPNACVGTPRWMAPEVFSAMHEGTVYGLEVDIWSYGCLILELLTLKIPYEGLPQEEIQDCLERKQRPQLTPELEELFLADEEAAACSRLGLSYSDADIKTLKLLIDLFYRCTRPNPAERPTARQIYDVLCSSGAPPPPDES</sequence>
<evidence type="ECO:0000256" key="1">
    <source>
        <dbReference type="ARBA" id="ARBA00004370"/>
    </source>
</evidence>
<evidence type="ECO:0000256" key="2">
    <source>
        <dbReference type="ARBA" id="ARBA00022614"/>
    </source>
</evidence>
<dbReference type="PROSITE" id="PS51450">
    <property type="entry name" value="LRR"/>
    <property type="match status" value="2"/>
</dbReference>
<dbReference type="SMART" id="SM00364">
    <property type="entry name" value="LRR_BAC"/>
    <property type="match status" value="3"/>
</dbReference>
<dbReference type="InterPro" id="IPR055414">
    <property type="entry name" value="LRR_R13L4/SHOC2-like"/>
</dbReference>
<evidence type="ECO:0000256" key="4">
    <source>
        <dbReference type="ARBA" id="ARBA00022737"/>
    </source>
</evidence>
<keyword evidence="2" id="KW-0433">Leucine-rich repeat</keyword>
<dbReference type="SMART" id="SM00220">
    <property type="entry name" value="S_TKc"/>
    <property type="match status" value="1"/>
</dbReference>
<dbReference type="Pfam" id="PF23598">
    <property type="entry name" value="LRR_14"/>
    <property type="match status" value="1"/>
</dbReference>